<dbReference type="GO" id="GO:0097367">
    <property type="term" value="F:carbohydrate derivative binding"/>
    <property type="evidence" value="ECO:0007669"/>
    <property type="project" value="InterPro"/>
</dbReference>
<dbReference type="EC" id="2.6.1.16" evidence="2"/>
<dbReference type="GO" id="GO:0004360">
    <property type="term" value="F:glutamine-fructose-6-phosphate transaminase (isomerizing) activity"/>
    <property type="evidence" value="ECO:0007669"/>
    <property type="project" value="UniProtKB-EC"/>
</dbReference>
<dbReference type="STRING" id="1797472.A2215_02700"/>
<dbReference type="PROSITE" id="PS51464">
    <property type="entry name" value="SIS"/>
    <property type="match status" value="2"/>
</dbReference>
<organism evidence="6 7">
    <name type="scientific">Candidatus Berkelbacteria bacterium RIFOXYA2_FULL_43_10</name>
    <dbReference type="NCBI Taxonomy" id="1797472"/>
    <lineage>
        <taxon>Bacteria</taxon>
        <taxon>Candidatus Berkelbacteria</taxon>
    </lineage>
</organism>
<evidence type="ECO:0000256" key="2">
    <source>
        <dbReference type="ARBA" id="ARBA00012916"/>
    </source>
</evidence>
<dbReference type="InterPro" id="IPR001347">
    <property type="entry name" value="SIS_dom"/>
</dbReference>
<gene>
    <name evidence="6" type="ORF">A2215_02700</name>
</gene>
<evidence type="ECO:0000313" key="7">
    <source>
        <dbReference type="Proteomes" id="UP000178583"/>
    </source>
</evidence>
<evidence type="ECO:0000256" key="3">
    <source>
        <dbReference type="ARBA" id="ARBA00016090"/>
    </source>
</evidence>
<evidence type="ECO:0000256" key="1">
    <source>
        <dbReference type="ARBA" id="ARBA00001031"/>
    </source>
</evidence>
<proteinExistence type="predicted"/>
<comment type="caution">
    <text evidence="6">The sequence shown here is derived from an EMBL/GenBank/DDBJ whole genome shotgun (WGS) entry which is preliminary data.</text>
</comment>
<dbReference type="Pfam" id="PF01380">
    <property type="entry name" value="SIS"/>
    <property type="match status" value="2"/>
</dbReference>
<dbReference type="Proteomes" id="UP000178583">
    <property type="component" value="Unassembled WGS sequence"/>
</dbReference>
<reference evidence="6 7" key="1">
    <citation type="journal article" date="2016" name="Nat. Commun.">
        <title>Thousands of microbial genomes shed light on interconnected biogeochemical processes in an aquifer system.</title>
        <authorList>
            <person name="Anantharaman K."/>
            <person name="Brown C.T."/>
            <person name="Hug L.A."/>
            <person name="Sharon I."/>
            <person name="Castelle C.J."/>
            <person name="Probst A.J."/>
            <person name="Thomas B.C."/>
            <person name="Singh A."/>
            <person name="Wilkins M.J."/>
            <person name="Karaoz U."/>
            <person name="Brodie E.L."/>
            <person name="Williams K.H."/>
            <person name="Hubbard S.S."/>
            <person name="Banfield J.F."/>
        </authorList>
    </citation>
    <scope>NUCLEOTIDE SEQUENCE [LARGE SCALE GENOMIC DNA]</scope>
</reference>
<dbReference type="InterPro" id="IPR035490">
    <property type="entry name" value="GlmS/FrlB_SIS"/>
</dbReference>
<dbReference type="GO" id="GO:0006002">
    <property type="term" value="P:fructose 6-phosphate metabolic process"/>
    <property type="evidence" value="ECO:0007669"/>
    <property type="project" value="TreeGrafter"/>
</dbReference>
<dbReference type="PANTHER" id="PTHR10937:SF0">
    <property type="entry name" value="GLUTAMINE--FRUCTOSE-6-PHOSPHATE TRANSAMINASE (ISOMERIZING)"/>
    <property type="match status" value="1"/>
</dbReference>
<protein>
    <recommendedName>
        <fullName evidence="3">Glutamine--fructose-6-phosphate aminotransferase [isomerizing]</fullName>
        <ecNumber evidence="2">2.6.1.16</ecNumber>
    </recommendedName>
</protein>
<feature type="domain" description="SIS" evidence="5">
    <location>
        <begin position="195"/>
        <end position="327"/>
    </location>
</feature>
<dbReference type="InterPro" id="IPR046348">
    <property type="entry name" value="SIS_dom_sf"/>
</dbReference>
<evidence type="ECO:0000259" key="5">
    <source>
        <dbReference type="PROSITE" id="PS51464"/>
    </source>
</evidence>
<dbReference type="SUPFAM" id="SSF53697">
    <property type="entry name" value="SIS domain"/>
    <property type="match status" value="1"/>
</dbReference>
<dbReference type="EMBL" id="MEZY01000010">
    <property type="protein sequence ID" value="OGD65536.1"/>
    <property type="molecule type" value="Genomic_DNA"/>
</dbReference>
<evidence type="ECO:0000313" key="6">
    <source>
        <dbReference type="EMBL" id="OGD65536.1"/>
    </source>
</evidence>
<comment type="catalytic activity">
    <reaction evidence="1">
        <text>D-fructose 6-phosphate + L-glutamine = D-glucosamine 6-phosphate + L-glutamate</text>
        <dbReference type="Rhea" id="RHEA:13237"/>
        <dbReference type="ChEBI" id="CHEBI:29985"/>
        <dbReference type="ChEBI" id="CHEBI:58359"/>
        <dbReference type="ChEBI" id="CHEBI:58725"/>
        <dbReference type="ChEBI" id="CHEBI:61527"/>
        <dbReference type="EC" id="2.6.1.16"/>
    </reaction>
</comment>
<dbReference type="CDD" id="cd05008">
    <property type="entry name" value="SIS_GlmS_GlmD_1"/>
    <property type="match status" value="1"/>
</dbReference>
<accession>A0A1F5EE87</accession>
<dbReference type="GO" id="GO:0006487">
    <property type="term" value="P:protein N-linked glycosylation"/>
    <property type="evidence" value="ECO:0007669"/>
    <property type="project" value="TreeGrafter"/>
</dbReference>
<name>A0A1F5EE87_9BACT</name>
<evidence type="ECO:0000256" key="4">
    <source>
        <dbReference type="ARBA" id="ARBA00022737"/>
    </source>
</evidence>
<sequence>MRYTWREIFEQPEVIKRIADFDAKKLNEASEIVKNARECYIIGAGSSLNAGMFGGYLLSENNRRENRIIPASEFAFRATMISGGDAVIVLSQSGESGDILEAIQFAKSKMAEVITITNNEKSEAALESDVCLALFSGQERGILATKTVTAEIAMFIMLSSAMNNDLEGGRKTLIKIAGELKKMLDKKSLEAIKKIAKSYENDHDFYIIGNNFFYPMALEAALKLKEGGRVHAEGFDGSEFRHGPITLIEKNTPVIYFSTQDNQESDLPEIKRSGGLITGVSYNKNKLFDNFYQIADAGLYSAVLAVVFAQLLAYFIAESKGLNPDEPKNLDKVVV</sequence>
<dbReference type="AlphaFoldDB" id="A0A1F5EE87"/>
<dbReference type="GO" id="GO:0006047">
    <property type="term" value="P:UDP-N-acetylglucosamine metabolic process"/>
    <property type="evidence" value="ECO:0007669"/>
    <property type="project" value="TreeGrafter"/>
</dbReference>
<keyword evidence="4" id="KW-0677">Repeat</keyword>
<dbReference type="PANTHER" id="PTHR10937">
    <property type="entry name" value="GLUCOSAMINE--FRUCTOSE-6-PHOSPHATE AMINOTRANSFERASE, ISOMERIZING"/>
    <property type="match status" value="1"/>
</dbReference>
<dbReference type="Gene3D" id="3.40.50.10490">
    <property type="entry name" value="Glucose-6-phosphate isomerase like protein, domain 1"/>
    <property type="match status" value="2"/>
</dbReference>
<dbReference type="CDD" id="cd05009">
    <property type="entry name" value="SIS_GlmS_GlmD_2"/>
    <property type="match status" value="1"/>
</dbReference>
<dbReference type="InterPro" id="IPR035466">
    <property type="entry name" value="GlmS/AgaS_SIS"/>
</dbReference>
<feature type="domain" description="SIS" evidence="5">
    <location>
        <begin position="29"/>
        <end position="168"/>
    </location>
</feature>